<keyword evidence="4 6" id="KW-0663">Pyridoxal phosphate</keyword>
<keyword evidence="3" id="KW-0210">Decarboxylase</keyword>
<dbReference type="PANTHER" id="PTHR46101">
    <property type="match status" value="1"/>
</dbReference>
<protein>
    <submittedName>
        <fullName evidence="7">Histidine decarboxylase</fullName>
        <ecNumber evidence="7">4.1.1.22</ecNumber>
    </submittedName>
</protein>
<dbReference type="RefSeq" id="WP_348737791.1">
    <property type="nucleotide sequence ID" value="NZ_CAXJRC010000011.1"/>
</dbReference>
<dbReference type="PROSITE" id="PS00392">
    <property type="entry name" value="DDC_GAD_HDC_YDC"/>
    <property type="match status" value="1"/>
</dbReference>
<dbReference type="InterPro" id="IPR015421">
    <property type="entry name" value="PyrdxlP-dep_Trfase_major"/>
</dbReference>
<dbReference type="EC" id="4.1.1.22" evidence="7"/>
<comment type="similarity">
    <text evidence="2 6">Belongs to the group II decarboxylase family.</text>
</comment>
<keyword evidence="8" id="KW-1185">Reference proteome</keyword>
<dbReference type="InterPro" id="IPR051151">
    <property type="entry name" value="Group_II_Decarboxylase"/>
</dbReference>
<dbReference type="Proteomes" id="UP001497602">
    <property type="component" value="Unassembled WGS sequence"/>
</dbReference>
<dbReference type="InterPro" id="IPR015424">
    <property type="entry name" value="PyrdxlP-dep_Trfase"/>
</dbReference>
<proteinExistence type="inferred from homology"/>
<dbReference type="InterPro" id="IPR021115">
    <property type="entry name" value="Pyridoxal-P_BS"/>
</dbReference>
<accession>A0ABM9PK05</accession>
<reference evidence="7 8" key="1">
    <citation type="submission" date="2024-05" db="EMBL/GenBank/DDBJ databases">
        <authorList>
            <person name="Duchaud E."/>
        </authorList>
    </citation>
    <scope>NUCLEOTIDE SEQUENCE [LARGE SCALE GENOMIC DNA]</scope>
    <source>
        <strain evidence="7">Ena-SAMPLE-TAB-13-05-2024-13:56:06:370-140305</strain>
    </source>
</reference>
<dbReference type="Gene3D" id="3.40.640.10">
    <property type="entry name" value="Type I PLP-dependent aspartate aminotransferase-like (Major domain)"/>
    <property type="match status" value="1"/>
</dbReference>
<evidence type="ECO:0000256" key="2">
    <source>
        <dbReference type="ARBA" id="ARBA00009533"/>
    </source>
</evidence>
<dbReference type="NCBIfam" id="NF002748">
    <property type="entry name" value="PRK02769.1"/>
    <property type="match status" value="1"/>
</dbReference>
<dbReference type="PANTHER" id="PTHR46101:SF2">
    <property type="entry name" value="SERINE DECARBOXYLASE"/>
    <property type="match status" value="1"/>
</dbReference>
<dbReference type="Pfam" id="PF00282">
    <property type="entry name" value="Pyridoxal_deC"/>
    <property type="match status" value="1"/>
</dbReference>
<evidence type="ECO:0000256" key="6">
    <source>
        <dbReference type="RuleBase" id="RU000382"/>
    </source>
</evidence>
<dbReference type="EMBL" id="CAXJRC010000011">
    <property type="protein sequence ID" value="CAL2105971.1"/>
    <property type="molecule type" value="Genomic_DNA"/>
</dbReference>
<sequence length="380" mass="43104">MGVNLLLDNKLEALLAKIKDARDSFLGYPVSKDFDYSELYEFLKYPVNNLGDPYENSTYKVQTHELEREVVDFFAKLFRANPNDYWGYVTNGGSESNLYGLYIAREMYPKAMVYYSESTHYSVKKNIHLLNIPSIVIRSQENGEIDYNDLEETLKFNRHKPAIILTTYGTTMKEAKDDVSKVKGILKKLAIQDHYIHCDGALSGSFGAFVEPKIPFDFMDGADSISISGHKFIGSPIPAGVIVTKRSLRDRVSKGISYIGSLDTTITGSRNGHSPLFLWYAIQKMGIEGLKVRYNRSLETAKYCRQELLKIGINAWSNPGAITVVFPKMPDSIKNKWQLATEEDITHIICMPNVTKEQIDEFINDVSLHLKTTKEEATYI</sequence>
<organism evidence="7 8">
    <name type="scientific">Tenacibaculum vairaonense</name>
    <dbReference type="NCBI Taxonomy" id="3137860"/>
    <lineage>
        <taxon>Bacteria</taxon>
        <taxon>Pseudomonadati</taxon>
        <taxon>Bacteroidota</taxon>
        <taxon>Flavobacteriia</taxon>
        <taxon>Flavobacteriales</taxon>
        <taxon>Flavobacteriaceae</taxon>
        <taxon>Tenacibaculum</taxon>
    </lineage>
</organism>
<dbReference type="GO" id="GO:0004398">
    <property type="term" value="F:histidine decarboxylase activity"/>
    <property type="evidence" value="ECO:0007669"/>
    <property type="project" value="UniProtKB-EC"/>
</dbReference>
<evidence type="ECO:0000313" key="7">
    <source>
        <dbReference type="EMBL" id="CAL2105971.1"/>
    </source>
</evidence>
<evidence type="ECO:0000313" key="8">
    <source>
        <dbReference type="Proteomes" id="UP001497602"/>
    </source>
</evidence>
<evidence type="ECO:0000256" key="4">
    <source>
        <dbReference type="ARBA" id="ARBA00022898"/>
    </source>
</evidence>
<comment type="caution">
    <text evidence="7">The sequence shown here is derived from an EMBL/GenBank/DDBJ whole genome shotgun (WGS) entry which is preliminary data.</text>
</comment>
<keyword evidence="5 6" id="KW-0456">Lyase</keyword>
<dbReference type="SUPFAM" id="SSF53383">
    <property type="entry name" value="PLP-dependent transferases"/>
    <property type="match status" value="1"/>
</dbReference>
<gene>
    <name evidence="7" type="primary">hdc</name>
    <name evidence="7" type="ORF">T190115A13A_10127</name>
</gene>
<evidence type="ECO:0000256" key="3">
    <source>
        <dbReference type="ARBA" id="ARBA00022793"/>
    </source>
</evidence>
<evidence type="ECO:0000256" key="5">
    <source>
        <dbReference type="ARBA" id="ARBA00023239"/>
    </source>
</evidence>
<comment type="cofactor">
    <cofactor evidence="1 6">
        <name>pyridoxal 5'-phosphate</name>
        <dbReference type="ChEBI" id="CHEBI:597326"/>
    </cofactor>
</comment>
<evidence type="ECO:0000256" key="1">
    <source>
        <dbReference type="ARBA" id="ARBA00001933"/>
    </source>
</evidence>
<dbReference type="InterPro" id="IPR002129">
    <property type="entry name" value="PyrdxlP-dep_de-COase"/>
</dbReference>
<name>A0ABM9PK05_9FLAO</name>